<protein>
    <submittedName>
        <fullName evidence="14">SSS family transporter</fullName>
    </submittedName>
</protein>
<feature type="transmembrane region" description="Helical" evidence="13">
    <location>
        <begin position="457"/>
        <end position="475"/>
    </location>
</feature>
<feature type="transmembrane region" description="Helical" evidence="13">
    <location>
        <begin position="431"/>
        <end position="451"/>
    </location>
</feature>
<dbReference type="GO" id="GO:0015293">
    <property type="term" value="F:symporter activity"/>
    <property type="evidence" value="ECO:0007669"/>
    <property type="project" value="TreeGrafter"/>
</dbReference>
<organism evidence="14 15">
    <name type="scientific">Nocardiopsis metallicus</name>
    <dbReference type="NCBI Taxonomy" id="179819"/>
    <lineage>
        <taxon>Bacteria</taxon>
        <taxon>Bacillati</taxon>
        <taxon>Actinomycetota</taxon>
        <taxon>Actinomycetes</taxon>
        <taxon>Streptosporangiales</taxon>
        <taxon>Nocardiopsidaceae</taxon>
        <taxon>Nocardiopsis</taxon>
    </lineage>
</organism>
<comment type="caution">
    <text evidence="14">The sequence shown here is derived from an EMBL/GenBank/DDBJ whole genome shotgun (WGS) entry which is preliminary data.</text>
</comment>
<feature type="transmembrane region" description="Helical" evidence="13">
    <location>
        <begin position="371"/>
        <end position="393"/>
    </location>
</feature>
<evidence type="ECO:0000313" key="15">
    <source>
        <dbReference type="Proteomes" id="UP000579647"/>
    </source>
</evidence>
<evidence type="ECO:0000256" key="7">
    <source>
        <dbReference type="ARBA" id="ARBA00023053"/>
    </source>
</evidence>
<dbReference type="InterPro" id="IPR051163">
    <property type="entry name" value="Sodium:Solute_Symporter_SSF"/>
</dbReference>
<dbReference type="InterPro" id="IPR001734">
    <property type="entry name" value="Na/solute_symporter"/>
</dbReference>
<dbReference type="Proteomes" id="UP000579647">
    <property type="component" value="Unassembled WGS sequence"/>
</dbReference>
<dbReference type="Pfam" id="PF00474">
    <property type="entry name" value="SSF"/>
    <property type="match status" value="1"/>
</dbReference>
<comment type="similarity">
    <text evidence="2 11">Belongs to the sodium:solute symporter (SSF) (TC 2.A.21) family.</text>
</comment>
<gene>
    <name evidence="14" type="ORF">HNR07_003499</name>
</gene>
<dbReference type="PANTHER" id="PTHR42985:SF47">
    <property type="entry name" value="INTEGRAL MEMBRANE TRANSPORT PROTEIN"/>
    <property type="match status" value="1"/>
</dbReference>
<name>A0A840W8I5_9ACTN</name>
<keyword evidence="8" id="KW-0406">Ion transport</keyword>
<keyword evidence="9 13" id="KW-0472">Membrane</keyword>
<evidence type="ECO:0000256" key="3">
    <source>
        <dbReference type="ARBA" id="ARBA00022448"/>
    </source>
</evidence>
<feature type="transmembrane region" description="Helical" evidence="13">
    <location>
        <begin position="6"/>
        <end position="21"/>
    </location>
</feature>
<feature type="region of interest" description="Disordered" evidence="12">
    <location>
        <begin position="481"/>
        <end position="508"/>
    </location>
</feature>
<evidence type="ECO:0000256" key="2">
    <source>
        <dbReference type="ARBA" id="ARBA00006434"/>
    </source>
</evidence>
<evidence type="ECO:0000256" key="9">
    <source>
        <dbReference type="ARBA" id="ARBA00023136"/>
    </source>
</evidence>
<feature type="transmembrane region" description="Helical" evidence="13">
    <location>
        <begin position="272"/>
        <end position="297"/>
    </location>
</feature>
<sequence length="508" mass="53943">MQTIDLVVIAVYLLASAWLGLRLSGRQRDVKDYFIGGRRLPWWAVCLSVVATETSALTVISVPGVAYLGNVTFLQVAIGYLIGRVVVAFLLLPRYYRGEMTTAYTYLGLRFGRGMQSTASVTFLFTRVLADGVRLFAAAIPMKIILDSLGAGVSYFAIVAVMGVVTILYTLVGGIRAVVWVDVVQMGLYCVGGVVALAVITTSLDVNFLAVAADAGKTQFLDFTSNPVSAPYATVTAVLGGALLSTASHGADQIVVQRLLSCRSLRDAQKAVIVSGVVVFAQFALFLTVGLALYSYFQAATVEQLGLNNSDELFPAFVVEAVPPGLAGLLLAGVIAAAMSTLSSSLSALSSSTMTDLYEQFSRRRLTDGQALRLSRLFTLGWGLVFIAAAALFTGTDNPVVELGLSVASLTYGGLLGAFFLGLWVRRARQLDAAIAFCAAVATMSWLFLFQPGLIGFTWYTAIGTGLVLGLGYLLSRRHPDDSPMADASTPDEPCESAGREEDRGSVS</sequence>
<feature type="transmembrane region" description="Helical" evidence="13">
    <location>
        <begin position="405"/>
        <end position="424"/>
    </location>
</feature>
<dbReference type="Gene3D" id="1.20.1730.10">
    <property type="entry name" value="Sodium/glucose cotransporter"/>
    <property type="match status" value="1"/>
</dbReference>
<feature type="transmembrane region" description="Helical" evidence="13">
    <location>
        <begin position="230"/>
        <end position="251"/>
    </location>
</feature>
<evidence type="ECO:0000256" key="4">
    <source>
        <dbReference type="ARBA" id="ARBA00022475"/>
    </source>
</evidence>
<dbReference type="CDD" id="cd11493">
    <property type="entry name" value="SLC5sbd_NIS-like_u1"/>
    <property type="match status" value="1"/>
</dbReference>
<accession>A0A840W8I5</accession>
<evidence type="ECO:0000256" key="11">
    <source>
        <dbReference type="RuleBase" id="RU362091"/>
    </source>
</evidence>
<evidence type="ECO:0000256" key="6">
    <source>
        <dbReference type="ARBA" id="ARBA00022989"/>
    </source>
</evidence>
<keyword evidence="6 13" id="KW-1133">Transmembrane helix</keyword>
<keyword evidence="4" id="KW-1003">Cell membrane</keyword>
<keyword evidence="10" id="KW-0739">Sodium transport</keyword>
<dbReference type="AlphaFoldDB" id="A0A840W8I5"/>
<reference evidence="14 15" key="1">
    <citation type="submission" date="2020-08" db="EMBL/GenBank/DDBJ databases">
        <title>Sequencing the genomes of 1000 actinobacteria strains.</title>
        <authorList>
            <person name="Klenk H.-P."/>
        </authorList>
    </citation>
    <scope>NUCLEOTIDE SEQUENCE [LARGE SCALE GENOMIC DNA]</scope>
    <source>
        <strain evidence="14 15">DSM 44598</strain>
    </source>
</reference>
<feature type="transmembrane region" description="Helical" evidence="13">
    <location>
        <begin position="152"/>
        <end position="175"/>
    </location>
</feature>
<dbReference type="EMBL" id="JACHDO010000001">
    <property type="protein sequence ID" value="MBB5492362.1"/>
    <property type="molecule type" value="Genomic_DNA"/>
</dbReference>
<evidence type="ECO:0000313" key="14">
    <source>
        <dbReference type="EMBL" id="MBB5492362.1"/>
    </source>
</evidence>
<comment type="subcellular location">
    <subcellularLocation>
        <location evidence="1">Cell membrane</location>
        <topology evidence="1">Multi-pass membrane protein</topology>
    </subcellularLocation>
</comment>
<dbReference type="PROSITE" id="PS50283">
    <property type="entry name" value="NA_SOLUT_SYMP_3"/>
    <property type="match status" value="1"/>
</dbReference>
<keyword evidence="3" id="KW-0813">Transport</keyword>
<dbReference type="InterPro" id="IPR038377">
    <property type="entry name" value="Na/Glc_symporter_sf"/>
</dbReference>
<keyword evidence="5 13" id="KW-0812">Transmembrane</keyword>
<evidence type="ECO:0000256" key="5">
    <source>
        <dbReference type="ARBA" id="ARBA00022692"/>
    </source>
</evidence>
<dbReference type="GO" id="GO:0005886">
    <property type="term" value="C:plasma membrane"/>
    <property type="evidence" value="ECO:0007669"/>
    <property type="project" value="UniProtKB-SubCell"/>
</dbReference>
<evidence type="ECO:0000256" key="12">
    <source>
        <dbReference type="SAM" id="MobiDB-lite"/>
    </source>
</evidence>
<feature type="transmembrane region" description="Helical" evidence="13">
    <location>
        <begin position="117"/>
        <end position="140"/>
    </location>
</feature>
<feature type="transmembrane region" description="Helical" evidence="13">
    <location>
        <begin position="73"/>
        <end position="96"/>
    </location>
</feature>
<evidence type="ECO:0000256" key="13">
    <source>
        <dbReference type="SAM" id="Phobius"/>
    </source>
</evidence>
<keyword evidence="15" id="KW-1185">Reference proteome</keyword>
<evidence type="ECO:0000256" key="1">
    <source>
        <dbReference type="ARBA" id="ARBA00004651"/>
    </source>
</evidence>
<feature type="transmembrane region" description="Helical" evidence="13">
    <location>
        <begin position="187"/>
        <end position="210"/>
    </location>
</feature>
<dbReference type="RefSeq" id="WP_184365841.1">
    <property type="nucleotide sequence ID" value="NZ_BAAAKM010000003.1"/>
</dbReference>
<evidence type="ECO:0000256" key="10">
    <source>
        <dbReference type="ARBA" id="ARBA00023201"/>
    </source>
</evidence>
<dbReference type="PANTHER" id="PTHR42985">
    <property type="entry name" value="SODIUM-COUPLED MONOCARBOXYLATE TRANSPORTER"/>
    <property type="match status" value="1"/>
</dbReference>
<proteinExistence type="inferred from homology"/>
<feature type="compositionally biased region" description="Basic and acidic residues" evidence="12">
    <location>
        <begin position="498"/>
        <end position="508"/>
    </location>
</feature>
<dbReference type="GO" id="GO:0006814">
    <property type="term" value="P:sodium ion transport"/>
    <property type="evidence" value="ECO:0007669"/>
    <property type="project" value="UniProtKB-KW"/>
</dbReference>
<dbReference type="NCBIfam" id="TIGR00813">
    <property type="entry name" value="sss"/>
    <property type="match status" value="1"/>
</dbReference>
<evidence type="ECO:0000256" key="8">
    <source>
        <dbReference type="ARBA" id="ARBA00023065"/>
    </source>
</evidence>
<keyword evidence="7" id="KW-0915">Sodium</keyword>
<feature type="transmembrane region" description="Helical" evidence="13">
    <location>
        <begin position="42"/>
        <end position="67"/>
    </location>
</feature>